<keyword evidence="3 5" id="KW-1015">Disulfide bond</keyword>
<evidence type="ECO:0000313" key="7">
    <source>
        <dbReference type="EMBL" id="GBN28998.1"/>
    </source>
</evidence>
<dbReference type="InterPro" id="IPR035976">
    <property type="entry name" value="Sushi/SCR/CCP_sf"/>
</dbReference>
<feature type="domain" description="Sushi" evidence="6">
    <location>
        <begin position="1160"/>
        <end position="1218"/>
    </location>
</feature>
<dbReference type="SUPFAM" id="SSF57535">
    <property type="entry name" value="Complement control module/SCR domain"/>
    <property type="match status" value="23"/>
</dbReference>
<dbReference type="PANTHER" id="PTHR19325">
    <property type="entry name" value="COMPLEMENT COMPONENT-RELATED SUSHI DOMAIN-CONTAINING"/>
    <property type="match status" value="1"/>
</dbReference>
<protein>
    <submittedName>
        <fullName evidence="7">Sushi, von Willebrand factor type A, EGF and pentraxin domain-containing protein 1</fullName>
    </submittedName>
</protein>
<dbReference type="SMART" id="SM00032">
    <property type="entry name" value="CCP"/>
    <property type="match status" value="41"/>
</dbReference>
<comment type="caution">
    <text evidence="5">Lacks conserved residue(s) required for the propagation of feature annotation.</text>
</comment>
<keyword evidence="2" id="KW-0677">Repeat</keyword>
<feature type="domain" description="Sushi" evidence="6">
    <location>
        <begin position="231"/>
        <end position="291"/>
    </location>
</feature>
<feature type="domain" description="Sushi" evidence="6">
    <location>
        <begin position="752"/>
        <end position="813"/>
    </location>
</feature>
<dbReference type="OrthoDB" id="6437237at2759"/>
<feature type="disulfide bond" evidence="5">
    <location>
        <begin position="1568"/>
        <end position="1611"/>
    </location>
</feature>
<accession>A0A4Y2MP97</accession>
<organism evidence="7 8">
    <name type="scientific">Araneus ventricosus</name>
    <name type="common">Orbweaver spider</name>
    <name type="synonym">Epeira ventricosa</name>
    <dbReference type="NCBI Taxonomy" id="182803"/>
    <lineage>
        <taxon>Eukaryota</taxon>
        <taxon>Metazoa</taxon>
        <taxon>Ecdysozoa</taxon>
        <taxon>Arthropoda</taxon>
        <taxon>Chelicerata</taxon>
        <taxon>Arachnida</taxon>
        <taxon>Araneae</taxon>
        <taxon>Araneomorphae</taxon>
        <taxon>Entelegynae</taxon>
        <taxon>Araneoidea</taxon>
        <taxon>Araneidae</taxon>
        <taxon>Araneus</taxon>
    </lineage>
</organism>
<feature type="disulfide bond" evidence="5">
    <location>
        <begin position="5"/>
        <end position="48"/>
    </location>
</feature>
<feature type="domain" description="Sushi" evidence="6">
    <location>
        <begin position="693"/>
        <end position="751"/>
    </location>
</feature>
<dbReference type="InterPro" id="IPR050350">
    <property type="entry name" value="Compl-Cell_Adhes-Reg"/>
</dbReference>
<evidence type="ECO:0000256" key="5">
    <source>
        <dbReference type="PROSITE-ProRule" id="PRU00302"/>
    </source>
</evidence>
<feature type="domain" description="Sushi" evidence="6">
    <location>
        <begin position="1566"/>
        <end position="1625"/>
    </location>
</feature>
<evidence type="ECO:0000259" key="6">
    <source>
        <dbReference type="PROSITE" id="PS50923"/>
    </source>
</evidence>
<reference evidence="7 8" key="1">
    <citation type="journal article" date="2019" name="Sci. Rep.">
        <title>Orb-weaving spider Araneus ventricosus genome elucidates the spidroin gene catalogue.</title>
        <authorList>
            <person name="Kono N."/>
            <person name="Nakamura H."/>
            <person name="Ohtoshi R."/>
            <person name="Moran D.A.P."/>
            <person name="Shinohara A."/>
            <person name="Yoshida Y."/>
            <person name="Fujiwara M."/>
            <person name="Mori M."/>
            <person name="Tomita M."/>
            <person name="Arakawa K."/>
        </authorList>
    </citation>
    <scope>NUCLEOTIDE SEQUENCE [LARGE SCALE GENOMIC DNA]</scope>
</reference>
<dbReference type="EMBL" id="BGPR01007720">
    <property type="protein sequence ID" value="GBN28998.1"/>
    <property type="molecule type" value="Genomic_DNA"/>
</dbReference>
<dbReference type="Proteomes" id="UP000499080">
    <property type="component" value="Unassembled WGS sequence"/>
</dbReference>
<keyword evidence="4" id="KW-0325">Glycoprotein</keyword>
<feature type="domain" description="Sushi" evidence="6">
    <location>
        <begin position="1276"/>
        <end position="1334"/>
    </location>
</feature>
<feature type="domain" description="Sushi" evidence="6">
    <location>
        <begin position="1504"/>
        <end position="1565"/>
    </location>
</feature>
<dbReference type="InterPro" id="IPR000436">
    <property type="entry name" value="Sushi_SCR_CCP_dom"/>
</dbReference>
<feature type="disulfide bond" evidence="5">
    <location>
        <begin position="1536"/>
        <end position="1563"/>
    </location>
</feature>
<evidence type="ECO:0000256" key="3">
    <source>
        <dbReference type="ARBA" id="ARBA00023157"/>
    </source>
</evidence>
<keyword evidence="1 5" id="KW-0768">Sushi</keyword>
<feature type="domain" description="Sushi" evidence="6">
    <location>
        <begin position="578"/>
        <end position="636"/>
    </location>
</feature>
<evidence type="ECO:0000256" key="2">
    <source>
        <dbReference type="ARBA" id="ARBA00022737"/>
    </source>
</evidence>
<feature type="disulfide bond" evidence="5">
    <location>
        <begin position="957"/>
        <end position="984"/>
    </location>
</feature>
<name>A0A4Y2MP97_ARAVE</name>
<feature type="disulfide bond" evidence="5">
    <location>
        <begin position="33"/>
        <end position="60"/>
    </location>
</feature>
<evidence type="ECO:0000313" key="8">
    <source>
        <dbReference type="Proteomes" id="UP000499080"/>
    </source>
</evidence>
<dbReference type="CDD" id="cd00033">
    <property type="entry name" value="CCP"/>
    <property type="match status" value="7"/>
</dbReference>
<sequence length="2522" mass="281069">MEIKCHFPPNLNGNLKIIGFCKPSGGMSCNIACRDDSALMAGPNATTCLPPGLWSFVKPCTGGKSYCSAPKFHHIDAMEYCSGKEVGSTCQMRCKYRPSMKFSIICTNEVTWSTPPNCTCPTPVLKEGIELKENCGSKQVGQKCNVRCKSGFTMVGAGVITCNAMLQWSPLPLCKKVICPKPKLTSVLMFNEDCSAIQAGKSCSLECKEGGKLLHHSKINCINGKHWTKLPACACPPPALDEDLETKNGCNEKAPGQKCSVSCRGRLFLMGKDYIVCQNNTRWSTAPRCKRKLCHKPILTDILIFDEDCSSKQPGQRCRMACKNLGSLVGPTFIVCSNATRWSPLPTCSCPPPILPNFLEAKGNCRRKLPGESCPLSCTDEMKVEGDAIIKCQDDGHWSPLPKCKENICTRKQLPRYLVHSTDCTAIPPGEKCFLECKEGGEIEGNDFITCIGGSQWTAFPRCRCPAPKLSYYLSTRDDCSRKRMGEKCHLRCNERHQLAGNNFITCQNNTIWSPLPKCIRNLCLKQKLPSFLIYAEDCSTKIPGEKCRLECVEGGAMIGRSSITCINGTKWSSLPKCACPSPNLNERLILTDNCSKKLIGEKCVLKCIEKFSFSGENFTKCLSNTRWSPLPMCTINFCTRPKLPNELSYAEDCTSKVPGESCLLECTGEGELVGSNKITCINTSRWDHFPKCTCPAPDLEEDLSTTEDCRKKLIGEKCRVTCKGSLELLGSNLITCQQNSRWSSPPRCKRLICTKPKLNSILSFNEDCTSKSLNEKCELECREGGQIIGSKFITCLKRGRDLYWTAFPQCTCGDPFMSEELKLLENCHGKKPGESCKVNCTDRLTIILGGLIIRCQNNTKWTHMPKCVLNICMKPTPPAILEIQEDCSSKIVGESCRLKCSNGGMLQNTSQISCSESRTWTPFPKCTCPPITLSDDVKLLENCSAKLPGETCRAACISSLFKMNTPGPLTCKNDSKWSFQPRCTKMFCSRPILPEYLVFKRRCSNTSIGSVCSLSCAQKGRLTGDDFIKCMNGSLWSKFPDCTCSKPVLPKSLRSTHNCDFIGRGGRCSVKCEDGLKINGNDFILCENNTKWSSLPKCVQTLCPAPTIKSGIIKLKEDCSKKTVADKCELACIHGGNIIGNKYIECRNNFRWTTDLPDCTCKTPSITEGAQLAANCSFKKRSERCVVSCKEGYKLIGRPYIICQNNLSWSSLPQCKIIQCRIPILRNTALKFTVNCINKTYGAICRLNCAQGGKLIGGNFIKCMKTGAWSSLPDCTCSPPTFSNGLKAKQNCTSIRRGRKCHVECEKEFRLRGNDFILCRNDSTWSQKPLCNKRVCPKPVISSAISFVNGNCSGISVGDECRVRCRFGGKLLETDRAKCLPNETWSSFPDCTCNPPTLTSDIVFKENCTFKRRNDECAVACKEGSKHRAVQYITCENHTKWSALPTCEKDTCPFPILTYLKMEEDCSQKTAEEVCRVSCKENGTLIGRAFMKCLKNMGWGPIPDCTCAPPILNADLKTKEDCGFKRRDENCSLQCKNDKLRLQGSDYILCQNSTKWTEQPRCISLHCPTPILDGGILMLKENCSKKAVGEECQVYCKHGGMVLGHDRLKCLSNKTWSSLPDCTCPAPKLKSNSELKDSCNLKKRNEKCAVTCTGGSKTLQNTTLEYIICQNNAKWSSAPECKKNLCKIPDTSEARGIGFNSSCVADDSGWYGTGSCLVYCVENGMIIGSKQVRCLENQTWSEFPECSCPTPVLPRFMKTAYDCSFVRRGGLCHLWCDGKDLITPRNSFITCQNNSKWSRLPRCKAYCRVPDFMETNVMSVTACDNVEVGERCFLRCRNGGKIIGSRNYTTCRSLNTWSPMPECTCYEVDGFVERGLHLRGRCKLKRVNQTCEVSCSSQDPEIHLIRCSRYTVWENLPLCFFTRCSSPKLDTESVGIVENDKDCSHKHIWEICNLFCRNGGFLKAGGFTYQGITCQTNLQWTKTPDCSCPSPVLSEHLEFLEDCSGKDIGEYCTLRCKGDLAISRSYILCREKGVWDPLPFCATPYCAVPNLAESIKYQMQEDCRLKRIGETCQLSCKKGGRLYETDFITCLGDLSWTTYPECLCPDPILSSGMILLEDCSSKFPFEFCSVGCEPGLVINQHYIICQEDASWYSVPYCFSQFCPLPALPEVVLDFHEDCTQKRVGEVCFLVCKGGGSADANSILCQIDLTWSLFPICNCPLPTLNEYLEIQEDCRNKKPYERCLLRCLNGYDLPKNYITCLNGYDLPKNYITCQENAQWEPLPSCVTPVCPSPVLSEVLGFAEDCAAKPLGDFCLLRCVGGGTIVGSDRIACTENFIWSQLPSCTCPLPILNEHLEMQDDCSRKNPNEFCLLKCRNGLIISKHYITCQINMQWEPLPICQRAGTICPPPRDPPYFIIVPKVCNEMEVGETCRLRCSQGGDLYLSDGIVCKADLSWSPWPICACPEPMLPQFFELQEFCSMKKPGDYCKIMCGFEQNLLRCGENGRWSQVKPCQVGNIDEYVG</sequence>
<feature type="domain" description="Sushi" evidence="6">
    <location>
        <begin position="116"/>
        <end position="176"/>
    </location>
</feature>
<feature type="domain" description="Sushi" evidence="6">
    <location>
        <begin position="925"/>
        <end position="986"/>
    </location>
</feature>
<dbReference type="PROSITE" id="PS50923">
    <property type="entry name" value="SUSHI"/>
    <property type="match status" value="18"/>
</dbReference>
<feature type="domain" description="Sushi" evidence="6">
    <location>
        <begin position="1043"/>
        <end position="1101"/>
    </location>
</feature>
<feature type="domain" description="Sushi" evidence="6">
    <location>
        <begin position="2045"/>
        <end position="2105"/>
    </location>
</feature>
<feature type="domain" description="Sushi" evidence="6">
    <location>
        <begin position="1392"/>
        <end position="1450"/>
    </location>
</feature>
<dbReference type="Pfam" id="PF00084">
    <property type="entry name" value="Sushi"/>
    <property type="match status" value="12"/>
</dbReference>
<keyword evidence="8" id="KW-1185">Reference proteome</keyword>
<proteinExistence type="predicted"/>
<dbReference type="Gene3D" id="2.10.70.10">
    <property type="entry name" value="Complement Module, domain 1"/>
    <property type="match status" value="18"/>
</dbReference>
<feature type="domain" description="Sushi" evidence="6">
    <location>
        <begin position="2404"/>
        <end position="2465"/>
    </location>
</feature>
<evidence type="ECO:0000256" key="1">
    <source>
        <dbReference type="ARBA" id="ARBA00022659"/>
    </source>
</evidence>
<feature type="domain" description="Sushi" evidence="6">
    <location>
        <begin position="3"/>
        <end position="62"/>
    </location>
</feature>
<feature type="domain" description="Sushi" evidence="6">
    <location>
        <begin position="346"/>
        <end position="406"/>
    </location>
</feature>
<evidence type="ECO:0000256" key="4">
    <source>
        <dbReference type="ARBA" id="ARBA00023180"/>
    </source>
</evidence>
<dbReference type="PANTHER" id="PTHR19325:SF560">
    <property type="entry name" value="SUSHI, VON WILLEBRAND FACTOR TYPE A, EGF AND PENTRAXIN DOMAIN-CONTAINING PROTEIN 1"/>
    <property type="match status" value="1"/>
</dbReference>
<feature type="domain" description="Sushi" evidence="6">
    <location>
        <begin position="1806"/>
        <end position="1866"/>
    </location>
</feature>
<gene>
    <name evidence="7" type="primary">Svep1_18</name>
    <name evidence="7" type="ORF">AVEN_115782_1</name>
</gene>
<feature type="disulfide bond" evidence="5">
    <location>
        <begin position="1837"/>
        <end position="1864"/>
    </location>
</feature>
<comment type="caution">
    <text evidence="7">The sequence shown here is derived from an EMBL/GenBank/DDBJ whole genome shotgun (WGS) entry which is preliminary data.</text>
</comment>
<feature type="disulfide bond" evidence="5">
    <location>
        <begin position="2406"/>
        <end position="2449"/>
    </location>
</feature>
<feature type="domain" description="Sushi" evidence="6">
    <location>
        <begin position="463"/>
        <end position="521"/>
    </location>
</feature>